<reference evidence="3" key="1">
    <citation type="submission" date="2016-10" db="EMBL/GenBank/DDBJ databases">
        <authorList>
            <person name="Varghese N."/>
            <person name="Submissions S."/>
        </authorList>
    </citation>
    <scope>NUCLEOTIDE SEQUENCE [LARGE SCALE GENOMIC DNA]</scope>
    <source>
        <strain evidence="3">DSM 44437</strain>
    </source>
</reference>
<dbReference type="Proteomes" id="UP000199503">
    <property type="component" value="Unassembled WGS sequence"/>
</dbReference>
<evidence type="ECO:0000313" key="3">
    <source>
        <dbReference type="Proteomes" id="UP000199503"/>
    </source>
</evidence>
<keyword evidence="3" id="KW-1185">Reference proteome</keyword>
<dbReference type="AlphaFoldDB" id="A0A1H9X5R4"/>
<accession>A0A1H9X5R4</accession>
<proteinExistence type="predicted"/>
<gene>
    <name evidence="2" type="ORF">SAMN04488000_12813</name>
</gene>
<protein>
    <submittedName>
        <fullName evidence="2">Uncharacterized protein</fullName>
    </submittedName>
</protein>
<sequence>MSQRSFLVACLVLGLTACGAGDQQSATPSASSSPTTTNATATTTAVSAASFTASANDVITALNVQLPLLQEGGQPLPTTVQPGGVFGGRVASGIDIFVKPQTSVFSEVEAVTVHVTGSAGAISTPARLLSGVGTSLHQLSPEAAEAFRLDALPKLSTLTQTRTTINVAGFYDMTVVVRDQSTLAFVFTPVGVTPLSSHETLGK</sequence>
<evidence type="ECO:0000313" key="2">
    <source>
        <dbReference type="EMBL" id="SES41526.1"/>
    </source>
</evidence>
<feature type="chain" id="PRO_5039112163" evidence="1">
    <location>
        <begin position="21"/>
        <end position="203"/>
    </location>
</feature>
<evidence type="ECO:0000256" key="1">
    <source>
        <dbReference type="SAM" id="SignalP"/>
    </source>
</evidence>
<keyword evidence="1" id="KW-0732">Signal</keyword>
<dbReference type="PROSITE" id="PS51257">
    <property type="entry name" value="PROKAR_LIPOPROTEIN"/>
    <property type="match status" value="1"/>
</dbReference>
<feature type="signal peptide" evidence="1">
    <location>
        <begin position="1"/>
        <end position="20"/>
    </location>
</feature>
<name>A0A1H9X5R4_9PSEU</name>
<dbReference type="EMBL" id="FOFV01000028">
    <property type="protein sequence ID" value="SES41526.1"/>
    <property type="molecule type" value="Genomic_DNA"/>
</dbReference>
<organism evidence="2 3">
    <name type="scientific">Lentzea albida</name>
    <dbReference type="NCBI Taxonomy" id="65499"/>
    <lineage>
        <taxon>Bacteria</taxon>
        <taxon>Bacillati</taxon>
        <taxon>Actinomycetota</taxon>
        <taxon>Actinomycetes</taxon>
        <taxon>Pseudonocardiales</taxon>
        <taxon>Pseudonocardiaceae</taxon>
        <taxon>Lentzea</taxon>
    </lineage>
</organism>